<dbReference type="OrthoDB" id="5367052at2759"/>
<feature type="region of interest" description="Disordered" evidence="1">
    <location>
        <begin position="1"/>
        <end position="544"/>
    </location>
</feature>
<keyword evidence="3" id="KW-1185">Reference proteome</keyword>
<feature type="compositionally biased region" description="Polar residues" evidence="1">
    <location>
        <begin position="29"/>
        <end position="73"/>
    </location>
</feature>
<dbReference type="EMBL" id="KZ613479">
    <property type="protein sequence ID" value="PMD22014.1"/>
    <property type="molecule type" value="Genomic_DNA"/>
</dbReference>
<accession>A0A2J6Q735</accession>
<feature type="compositionally biased region" description="Low complexity" evidence="1">
    <location>
        <begin position="658"/>
        <end position="674"/>
    </location>
</feature>
<feature type="compositionally biased region" description="Low complexity" evidence="1">
    <location>
        <begin position="213"/>
        <end position="239"/>
    </location>
</feature>
<evidence type="ECO:0000313" key="3">
    <source>
        <dbReference type="Proteomes" id="UP000235672"/>
    </source>
</evidence>
<dbReference type="Proteomes" id="UP000235672">
    <property type="component" value="Unassembled WGS sequence"/>
</dbReference>
<feature type="region of interest" description="Disordered" evidence="1">
    <location>
        <begin position="604"/>
        <end position="676"/>
    </location>
</feature>
<feature type="compositionally biased region" description="Pro residues" evidence="1">
    <location>
        <begin position="247"/>
        <end position="259"/>
    </location>
</feature>
<protein>
    <submittedName>
        <fullName evidence="2">Uncharacterized protein</fullName>
    </submittedName>
</protein>
<feature type="region of interest" description="Disordered" evidence="1">
    <location>
        <begin position="768"/>
        <end position="814"/>
    </location>
</feature>
<feature type="compositionally biased region" description="Basic and acidic residues" evidence="1">
    <location>
        <begin position="1"/>
        <end position="13"/>
    </location>
</feature>
<gene>
    <name evidence="2" type="ORF">NA56DRAFT_571269</name>
</gene>
<feature type="region of interest" description="Disordered" evidence="1">
    <location>
        <begin position="690"/>
        <end position="723"/>
    </location>
</feature>
<feature type="compositionally biased region" description="Polar residues" evidence="1">
    <location>
        <begin position="613"/>
        <end position="627"/>
    </location>
</feature>
<dbReference type="STRING" id="1745343.A0A2J6Q735"/>
<name>A0A2J6Q735_9HELO</name>
<feature type="compositionally biased region" description="Polar residues" evidence="1">
    <location>
        <begin position="260"/>
        <end position="277"/>
    </location>
</feature>
<feature type="compositionally biased region" description="Basic and acidic residues" evidence="1">
    <location>
        <begin position="346"/>
        <end position="371"/>
    </location>
</feature>
<evidence type="ECO:0000256" key="1">
    <source>
        <dbReference type="SAM" id="MobiDB-lite"/>
    </source>
</evidence>
<feature type="compositionally biased region" description="Polar residues" evidence="1">
    <location>
        <begin position="319"/>
        <end position="330"/>
    </location>
</feature>
<feature type="compositionally biased region" description="Low complexity" evidence="1">
    <location>
        <begin position="518"/>
        <end position="535"/>
    </location>
</feature>
<sequence length="1240" mass="136907">MSALRDAARRRLELNPLTTSLGLAPGPQVHQTPNSAISSNSLSAPFGYNPSTYTPVSASRPYNPQQWLNSPSVASDAGYASIGRAQDTEVVTPAPPPYSPPRSQRAPVVSPNDEVVSSPATRISPNLYRSSPEPASNPSFPPPPPSRTRAGSNDRPPSIFNISTFTRRTAHDSPRQSPELNRENAPAARRPAPISIVEAPYSSEEDQPFYANSRPPASRRAASTGAISTPSSSRSRGSSQVRWEPGMPLPPPPPGPPPAQSRSQSMTRTNDHMTSPPTRRPPHLMSSLGPVPPTPAGWVDEDLSVRRKSPNRGLHIDTATASSSTVPNDLSNSGSSSSGLTRTRAVRGDPKSIRERRNESKTRRAPDHADEPSNNPWAEAITPSDIVVPPATVLGRRPTIRRSTPRSATSNQTDTPSTANLSQHPTPIQGAIPDAGSRGSTPRPPHSSKHPEAPTPPFSPEQLKAAFNNTSPAIPPKALPTPPPQSRLSLGTPGRPLPSPLHIPNESAATAPPRDPSRPGSRQSSSSQLSQLSPSEQFARAAIERHQAFAQKEAAATTDSERVRIFADFIVNESRLRRDKYASAIDAMGSEILELTRDLFRPYSSPRRESESIQSTVSRSSGWTPDSSVGPKSPGLPGQRSHRGSLTAALHEKPQIQAERASSSGPPSPALARPDSTYWNGYMPSLSPIPSMSVSEAPDGSDSRGRPSSRWWEVSQEGSDGIGSMKLERSKRESKYMGVPRELREALQYANGNTLLNGSMTSLEAAGPSEKYAYGPDEYPPEKVGLHEQDISSPPPPLTPSKPQTPYSAPPMTPNPDHLDVSRLVTLPPPYPRHHPAVNNNHPDLTSMRTIVRVLSDFTEVEATKARFQKTSLQIREDLAAEASKRRNSLRLNIQREIESGNMSFADAAKIEATAVTTAQEKEKEACKLEFELFQKEVVMPLNELLMDRVARATDLFTQLRGQLFVDAQEQNPNLTQEEGDEQPELLEKLTLLKWIFEAREQLHRELFDLLSDRNDRYRDMVITPYRLAKNEEKLLNAQTFFAEDASKRKLAFEQEVLKRTEEFMDIIEENVKRGVEVQLSAFWDIAPPLSRITEKIPKDLTNFQIQIPMSEYEENPSYHVFPMQYLHSLLEHTEKSTYQFIESQTNLLCLLHEVKSGVTQANCRLMRTQRIAQGETEAEVNRELKEVEADEEVRLTDDLKERVRCVEEQWTSSLGNELKGLRDRVMGFLMEQGGWDEDQ</sequence>
<evidence type="ECO:0000313" key="2">
    <source>
        <dbReference type="EMBL" id="PMD22014.1"/>
    </source>
</evidence>
<feature type="compositionally biased region" description="Polar residues" evidence="1">
    <location>
        <begin position="411"/>
        <end position="426"/>
    </location>
</feature>
<feature type="compositionally biased region" description="Pro residues" evidence="1">
    <location>
        <begin position="473"/>
        <end position="485"/>
    </location>
</feature>
<feature type="compositionally biased region" description="Polar residues" evidence="1">
    <location>
        <begin position="118"/>
        <end position="129"/>
    </location>
</feature>
<reference evidence="2 3" key="1">
    <citation type="submission" date="2016-05" db="EMBL/GenBank/DDBJ databases">
        <title>A degradative enzymes factory behind the ericoid mycorrhizal symbiosis.</title>
        <authorList>
            <consortium name="DOE Joint Genome Institute"/>
            <person name="Martino E."/>
            <person name="Morin E."/>
            <person name="Grelet G."/>
            <person name="Kuo A."/>
            <person name="Kohler A."/>
            <person name="Daghino S."/>
            <person name="Barry K."/>
            <person name="Choi C."/>
            <person name="Cichocki N."/>
            <person name="Clum A."/>
            <person name="Copeland A."/>
            <person name="Hainaut M."/>
            <person name="Haridas S."/>
            <person name="Labutti K."/>
            <person name="Lindquist E."/>
            <person name="Lipzen A."/>
            <person name="Khouja H.-R."/>
            <person name="Murat C."/>
            <person name="Ohm R."/>
            <person name="Olson A."/>
            <person name="Spatafora J."/>
            <person name="Veneault-Fourrey C."/>
            <person name="Henrissat B."/>
            <person name="Grigoriev I."/>
            <person name="Martin F."/>
            <person name="Perotto S."/>
        </authorList>
    </citation>
    <scope>NUCLEOTIDE SEQUENCE [LARGE SCALE GENOMIC DNA]</scope>
    <source>
        <strain evidence="2 3">UAMH 7357</strain>
    </source>
</reference>
<dbReference type="AlphaFoldDB" id="A0A2J6Q735"/>
<organism evidence="2 3">
    <name type="scientific">Hyaloscypha hepaticicola</name>
    <dbReference type="NCBI Taxonomy" id="2082293"/>
    <lineage>
        <taxon>Eukaryota</taxon>
        <taxon>Fungi</taxon>
        <taxon>Dikarya</taxon>
        <taxon>Ascomycota</taxon>
        <taxon>Pezizomycotina</taxon>
        <taxon>Leotiomycetes</taxon>
        <taxon>Helotiales</taxon>
        <taxon>Hyaloscyphaceae</taxon>
        <taxon>Hyaloscypha</taxon>
    </lineage>
</organism>
<proteinExistence type="predicted"/>
<feature type="compositionally biased region" description="Basic and acidic residues" evidence="1">
    <location>
        <begin position="780"/>
        <end position="790"/>
    </location>
</feature>